<dbReference type="Pfam" id="PF00106">
    <property type="entry name" value="adh_short"/>
    <property type="match status" value="1"/>
</dbReference>
<reference evidence="4 5" key="1">
    <citation type="submission" date="2018-07" db="EMBL/GenBank/DDBJ databases">
        <title>Rhodosalinus sp. strain E84T genomic sequence and assembly.</title>
        <authorList>
            <person name="Liu Z.-W."/>
            <person name="Lu D.-C."/>
        </authorList>
    </citation>
    <scope>NUCLEOTIDE SEQUENCE [LARGE SCALE GENOMIC DNA]</scope>
    <source>
        <strain evidence="4 5">E84</strain>
    </source>
</reference>
<evidence type="ECO:0000256" key="1">
    <source>
        <dbReference type="ARBA" id="ARBA00006484"/>
    </source>
</evidence>
<organism evidence="4 5">
    <name type="scientific">Rhodosalinus halophilus</name>
    <dbReference type="NCBI Taxonomy" id="2259333"/>
    <lineage>
        <taxon>Bacteria</taxon>
        <taxon>Pseudomonadati</taxon>
        <taxon>Pseudomonadota</taxon>
        <taxon>Alphaproteobacteria</taxon>
        <taxon>Rhodobacterales</taxon>
        <taxon>Paracoccaceae</taxon>
        <taxon>Rhodosalinus</taxon>
    </lineage>
</organism>
<dbReference type="OrthoDB" id="9795647at2"/>
<dbReference type="InterPro" id="IPR002347">
    <property type="entry name" value="SDR_fam"/>
</dbReference>
<sequence length="255" mass="25914">MEIGQETIAVVTGGASGLGGAVVRMLAAQGARVAILDMNAETGEAMAGETGGLFHETDVSDPESVSAALDAVEAAFGTPRICVNCAGIGPAAKTVSKGAAHDPGMFAKVVQVNMLGTFYTASQAAARMAQLAPAGADGERGVIVNTASVAAYEGQIGQVAYAASKGGVVGMTLPMARDLSALGIRVCTIAPGLFRTPLLQGLPQEVQDSLGQQVPFPSRLGDPAEYAALARHIVENPMLNGEVIRLDGAIRMAPR</sequence>
<dbReference type="PANTHER" id="PTHR43658">
    <property type="entry name" value="SHORT-CHAIN DEHYDROGENASE/REDUCTASE"/>
    <property type="match status" value="1"/>
</dbReference>
<dbReference type="GO" id="GO:0016491">
    <property type="term" value="F:oxidoreductase activity"/>
    <property type="evidence" value="ECO:0007669"/>
    <property type="project" value="UniProtKB-KW"/>
</dbReference>
<accession>A0A365UCS2</accession>
<dbReference type="RefSeq" id="WP_113288047.1">
    <property type="nucleotide sequence ID" value="NZ_QNTQ01000002.1"/>
</dbReference>
<evidence type="ECO:0000313" key="5">
    <source>
        <dbReference type="Proteomes" id="UP000253370"/>
    </source>
</evidence>
<dbReference type="Gene3D" id="3.40.50.720">
    <property type="entry name" value="NAD(P)-binding Rossmann-like Domain"/>
    <property type="match status" value="1"/>
</dbReference>
<dbReference type="PRINTS" id="PR00081">
    <property type="entry name" value="GDHRDH"/>
</dbReference>
<dbReference type="FunFam" id="3.40.50.720:FF:000215">
    <property type="entry name" value="3-hydroxyacyl-CoA dehydrogenase type-2"/>
    <property type="match status" value="1"/>
</dbReference>
<gene>
    <name evidence="4" type="ORF">DRV85_03490</name>
</gene>
<evidence type="ECO:0000256" key="2">
    <source>
        <dbReference type="ARBA" id="ARBA00023002"/>
    </source>
</evidence>
<keyword evidence="2" id="KW-0560">Oxidoreductase</keyword>
<protein>
    <submittedName>
        <fullName evidence="4">3-hydroxyacyl-CoA dehydrogenase</fullName>
    </submittedName>
</protein>
<evidence type="ECO:0000256" key="3">
    <source>
        <dbReference type="RuleBase" id="RU000363"/>
    </source>
</evidence>
<comment type="caution">
    <text evidence="4">The sequence shown here is derived from an EMBL/GenBank/DDBJ whole genome shotgun (WGS) entry which is preliminary data.</text>
</comment>
<dbReference type="Proteomes" id="UP000253370">
    <property type="component" value="Unassembled WGS sequence"/>
</dbReference>
<dbReference type="InterPro" id="IPR036291">
    <property type="entry name" value="NAD(P)-bd_dom_sf"/>
</dbReference>
<comment type="similarity">
    <text evidence="1 3">Belongs to the short-chain dehydrogenases/reductases (SDR) family.</text>
</comment>
<keyword evidence="5" id="KW-1185">Reference proteome</keyword>
<dbReference type="InterPro" id="IPR020904">
    <property type="entry name" value="Sc_DH/Rdtase_CS"/>
</dbReference>
<dbReference type="EMBL" id="QNTQ01000002">
    <property type="protein sequence ID" value="RBI87199.1"/>
    <property type="molecule type" value="Genomic_DNA"/>
</dbReference>
<dbReference type="PROSITE" id="PS00061">
    <property type="entry name" value="ADH_SHORT"/>
    <property type="match status" value="1"/>
</dbReference>
<evidence type="ECO:0000313" key="4">
    <source>
        <dbReference type="EMBL" id="RBI87199.1"/>
    </source>
</evidence>
<dbReference type="SUPFAM" id="SSF51735">
    <property type="entry name" value="NAD(P)-binding Rossmann-fold domains"/>
    <property type="match status" value="1"/>
</dbReference>
<dbReference type="AlphaFoldDB" id="A0A365UCS2"/>
<name>A0A365UCS2_9RHOB</name>
<dbReference type="PRINTS" id="PR00080">
    <property type="entry name" value="SDRFAMILY"/>
</dbReference>
<proteinExistence type="inferred from homology"/>
<dbReference type="PANTHER" id="PTHR43658:SF8">
    <property type="entry name" value="17-BETA-HYDROXYSTEROID DEHYDROGENASE 14-RELATED"/>
    <property type="match status" value="1"/>
</dbReference>